<keyword evidence="2" id="KW-0732">Signal</keyword>
<evidence type="ECO:0000256" key="2">
    <source>
        <dbReference type="SAM" id="SignalP"/>
    </source>
</evidence>
<evidence type="ECO:0008006" key="5">
    <source>
        <dbReference type="Google" id="ProtNLM"/>
    </source>
</evidence>
<keyword evidence="4" id="KW-1185">Reference proteome</keyword>
<accession>A0ABT7UUT1</accession>
<dbReference type="RefSeq" id="WP_289600858.1">
    <property type="nucleotide sequence ID" value="NZ_JAUDCL010000053.1"/>
</dbReference>
<comment type="caution">
    <text evidence="3">The sequence shown here is derived from an EMBL/GenBank/DDBJ whole genome shotgun (WGS) entry which is preliminary data.</text>
</comment>
<name>A0ABT7UUT1_9FIRM</name>
<evidence type="ECO:0000313" key="3">
    <source>
        <dbReference type="EMBL" id="MDM8202638.1"/>
    </source>
</evidence>
<reference evidence="3 4" key="3">
    <citation type="submission" date="2023-06" db="EMBL/GenBank/DDBJ databases">
        <authorList>
            <person name="Zeman M."/>
            <person name="Kubasova T."/>
            <person name="Jahodarova E."/>
            <person name="Nykrynova M."/>
            <person name="Rychlik I."/>
        </authorList>
    </citation>
    <scope>NUCLEOTIDE SEQUENCE [LARGE SCALE GENOMIC DNA]</scope>
    <source>
        <strain evidence="3 4">ET340</strain>
    </source>
</reference>
<feature type="coiled-coil region" evidence="1">
    <location>
        <begin position="28"/>
        <end position="97"/>
    </location>
</feature>
<dbReference type="EMBL" id="JAUDCL010000053">
    <property type="protein sequence ID" value="MDM8202638.1"/>
    <property type="molecule type" value="Genomic_DNA"/>
</dbReference>
<proteinExistence type="predicted"/>
<feature type="coiled-coil region" evidence="1">
    <location>
        <begin position="154"/>
        <end position="234"/>
    </location>
</feature>
<protein>
    <recommendedName>
        <fullName evidence="5">Peptidoglycan hydrolase CwlO-like protein</fullName>
    </recommendedName>
</protein>
<feature type="chain" id="PRO_5045096605" description="Peptidoglycan hydrolase CwlO-like protein" evidence="2">
    <location>
        <begin position="27"/>
        <end position="234"/>
    </location>
</feature>
<organism evidence="3 4">
    <name type="scientific">Allofournierella massiliensis</name>
    <dbReference type="NCBI Taxonomy" id="1650663"/>
    <lineage>
        <taxon>Bacteria</taxon>
        <taxon>Bacillati</taxon>
        <taxon>Bacillota</taxon>
        <taxon>Clostridia</taxon>
        <taxon>Eubacteriales</taxon>
        <taxon>Oscillospiraceae</taxon>
        <taxon>Allofournierella</taxon>
    </lineage>
</organism>
<reference evidence="3 4" key="2">
    <citation type="submission" date="2023-06" db="EMBL/GenBank/DDBJ databases">
        <title>Identification and characterization of horizontal gene transfer across gut microbiota members of farm animals based on homology search.</title>
        <authorList>
            <person name="Schwarzerova J."/>
            <person name="Nykrynova M."/>
            <person name="Jureckova K."/>
            <person name="Cejkova D."/>
            <person name="Rychlik I."/>
        </authorList>
    </citation>
    <scope>NUCLEOTIDE SEQUENCE [LARGE SCALE GENOMIC DNA]</scope>
    <source>
        <strain evidence="3 4">ET340</strain>
    </source>
</reference>
<keyword evidence="1" id="KW-0175">Coiled coil</keyword>
<feature type="non-terminal residue" evidence="3">
    <location>
        <position position="234"/>
    </location>
</feature>
<feature type="signal peptide" evidence="2">
    <location>
        <begin position="1"/>
        <end position="26"/>
    </location>
</feature>
<gene>
    <name evidence="3" type="ORF">QUW08_15250</name>
</gene>
<evidence type="ECO:0000313" key="4">
    <source>
        <dbReference type="Proteomes" id="UP001529380"/>
    </source>
</evidence>
<reference evidence="4" key="1">
    <citation type="submission" date="2023-06" db="EMBL/GenBank/DDBJ databases">
        <title>Identification and characterization of horizontal gene transfer across gut microbiota members of farm animals based on homology search.</title>
        <authorList>
            <person name="Zeman M."/>
            <person name="Kubasova T."/>
            <person name="Jahodarova E."/>
            <person name="Nykrynova M."/>
            <person name="Rychlik I."/>
        </authorList>
    </citation>
    <scope>NUCLEOTIDE SEQUENCE [LARGE SCALE GENOMIC DNA]</scope>
    <source>
        <strain evidence="4">ET340</strain>
    </source>
</reference>
<dbReference type="Proteomes" id="UP001529380">
    <property type="component" value="Unassembled WGS sequence"/>
</dbReference>
<dbReference type="Gene3D" id="6.10.250.3150">
    <property type="match status" value="1"/>
</dbReference>
<evidence type="ECO:0000256" key="1">
    <source>
        <dbReference type="SAM" id="Coils"/>
    </source>
</evidence>
<sequence>MSKRWLLRAGAAFTAAVMLAGTLVFAQDEVTEEDIQDLQNKVDQAQSQAQQAAEDVQEDMDAKAQAELQAQMLLNQINSLNDAQADIQDQIAQCEEQITATQQSYDETMTEYKAQLQAMQKLGDSGGVSLLLQANSLYQLLTFSSNLQQLSSYTDSLLTELQTQKQALEDLTEELEGKRTTAAENQQQLEETRKEYQAQVQKLDSQISAGAAEQIAYEAEYEMRKEELQAAEAQ</sequence>